<evidence type="ECO:0000313" key="5">
    <source>
        <dbReference type="EMBL" id="GAA1395319.1"/>
    </source>
</evidence>
<evidence type="ECO:0000259" key="4">
    <source>
        <dbReference type="PROSITE" id="PS50043"/>
    </source>
</evidence>
<gene>
    <name evidence="5" type="ORF">GCM10009613_44840</name>
</gene>
<organism evidence="5 6">
    <name type="scientific">Pseudonocardia kongjuensis</name>
    <dbReference type="NCBI Taxonomy" id="102227"/>
    <lineage>
        <taxon>Bacteria</taxon>
        <taxon>Bacillati</taxon>
        <taxon>Actinomycetota</taxon>
        <taxon>Actinomycetes</taxon>
        <taxon>Pseudonocardiales</taxon>
        <taxon>Pseudonocardiaceae</taxon>
        <taxon>Pseudonocardia</taxon>
    </lineage>
</organism>
<dbReference type="InterPro" id="IPR000792">
    <property type="entry name" value="Tscrpt_reg_LuxR_C"/>
</dbReference>
<keyword evidence="2" id="KW-0238">DNA-binding</keyword>
<comment type="caution">
    <text evidence="5">The sequence shown here is derived from an EMBL/GenBank/DDBJ whole genome shotgun (WGS) entry which is preliminary data.</text>
</comment>
<keyword evidence="3" id="KW-0804">Transcription</keyword>
<dbReference type="Pfam" id="PF00196">
    <property type="entry name" value="GerE"/>
    <property type="match status" value="1"/>
</dbReference>
<dbReference type="InterPro" id="IPR016032">
    <property type="entry name" value="Sig_transdc_resp-reg_C-effctor"/>
</dbReference>
<feature type="domain" description="HTH luxR-type" evidence="4">
    <location>
        <begin position="1"/>
        <end position="59"/>
    </location>
</feature>
<dbReference type="EMBL" id="BAAAJK010000029">
    <property type="protein sequence ID" value="GAA1395319.1"/>
    <property type="molecule type" value="Genomic_DNA"/>
</dbReference>
<accession>A0ABN1Y630</accession>
<dbReference type="InterPro" id="IPR036388">
    <property type="entry name" value="WH-like_DNA-bd_sf"/>
</dbReference>
<dbReference type="CDD" id="cd06170">
    <property type="entry name" value="LuxR_C_like"/>
    <property type="match status" value="1"/>
</dbReference>
<dbReference type="SUPFAM" id="SSF46894">
    <property type="entry name" value="C-terminal effector domain of the bipartite response regulators"/>
    <property type="match status" value="1"/>
</dbReference>
<keyword evidence="6" id="KW-1185">Reference proteome</keyword>
<proteinExistence type="predicted"/>
<evidence type="ECO:0000313" key="6">
    <source>
        <dbReference type="Proteomes" id="UP001501414"/>
    </source>
</evidence>
<protein>
    <recommendedName>
        <fullName evidence="4">HTH luxR-type domain-containing protein</fullName>
    </recommendedName>
</protein>
<dbReference type="PROSITE" id="PS50043">
    <property type="entry name" value="HTH_LUXR_2"/>
    <property type="match status" value="1"/>
</dbReference>
<dbReference type="PRINTS" id="PR00038">
    <property type="entry name" value="HTHLUXR"/>
</dbReference>
<name>A0ABN1Y630_9PSEU</name>
<keyword evidence="1" id="KW-0805">Transcription regulation</keyword>
<reference evidence="5 6" key="1">
    <citation type="journal article" date="2019" name="Int. J. Syst. Evol. Microbiol.">
        <title>The Global Catalogue of Microorganisms (GCM) 10K type strain sequencing project: providing services to taxonomists for standard genome sequencing and annotation.</title>
        <authorList>
            <consortium name="The Broad Institute Genomics Platform"/>
            <consortium name="The Broad Institute Genome Sequencing Center for Infectious Disease"/>
            <person name="Wu L."/>
            <person name="Ma J."/>
        </authorList>
    </citation>
    <scope>NUCLEOTIDE SEQUENCE [LARGE SCALE GENOMIC DNA]</scope>
    <source>
        <strain evidence="5 6">JCM 11896</strain>
    </source>
</reference>
<dbReference type="RefSeq" id="WP_344025684.1">
    <property type="nucleotide sequence ID" value="NZ_BAAAJK010000029.1"/>
</dbReference>
<sequence>MTRAEREVVALVADGLTNPQIGVRLFMSRSTVKTHLAHVFAKLAVTSRAELAAAAVRRSGSGRVASGG</sequence>
<dbReference type="Gene3D" id="1.10.10.10">
    <property type="entry name" value="Winged helix-like DNA-binding domain superfamily/Winged helix DNA-binding domain"/>
    <property type="match status" value="1"/>
</dbReference>
<dbReference type="PROSITE" id="PS00622">
    <property type="entry name" value="HTH_LUXR_1"/>
    <property type="match status" value="1"/>
</dbReference>
<dbReference type="PANTHER" id="PTHR44688:SF16">
    <property type="entry name" value="DNA-BINDING TRANSCRIPTIONAL ACTIVATOR DEVR_DOSR"/>
    <property type="match status" value="1"/>
</dbReference>
<evidence type="ECO:0000256" key="1">
    <source>
        <dbReference type="ARBA" id="ARBA00023015"/>
    </source>
</evidence>
<evidence type="ECO:0000256" key="3">
    <source>
        <dbReference type="ARBA" id="ARBA00023163"/>
    </source>
</evidence>
<dbReference type="PANTHER" id="PTHR44688">
    <property type="entry name" value="DNA-BINDING TRANSCRIPTIONAL ACTIVATOR DEVR_DOSR"/>
    <property type="match status" value="1"/>
</dbReference>
<dbReference type="Proteomes" id="UP001501414">
    <property type="component" value="Unassembled WGS sequence"/>
</dbReference>
<evidence type="ECO:0000256" key="2">
    <source>
        <dbReference type="ARBA" id="ARBA00023125"/>
    </source>
</evidence>
<dbReference type="SMART" id="SM00421">
    <property type="entry name" value="HTH_LUXR"/>
    <property type="match status" value="1"/>
</dbReference>